<evidence type="ECO:0000313" key="2">
    <source>
        <dbReference type="EMBL" id="PNY26134.1"/>
    </source>
</evidence>
<dbReference type="PANTHER" id="PTHR21310">
    <property type="entry name" value="AMINOGLYCOSIDE PHOSPHOTRANSFERASE-RELATED-RELATED"/>
    <property type="match status" value="1"/>
</dbReference>
<keyword evidence="3" id="KW-1185">Reference proteome</keyword>
<gene>
    <name evidence="2" type="ORF">TCAP_03930</name>
</gene>
<dbReference type="AlphaFoldDB" id="A0A2K3QF15"/>
<dbReference type="SUPFAM" id="SSF56112">
    <property type="entry name" value="Protein kinase-like (PK-like)"/>
    <property type="match status" value="1"/>
</dbReference>
<comment type="caution">
    <text evidence="2">The sequence shown here is derived from an EMBL/GenBank/DDBJ whole genome shotgun (WGS) entry which is preliminary data.</text>
</comment>
<dbReference type="EMBL" id="NRSZ01000604">
    <property type="protein sequence ID" value="PNY26134.1"/>
    <property type="molecule type" value="Genomic_DNA"/>
</dbReference>
<reference evidence="2 3" key="1">
    <citation type="submission" date="2017-08" db="EMBL/GenBank/DDBJ databases">
        <title>Harnessing the power of phylogenomics to disentangle the directionality and signatures of interkingdom host jumping in the parasitic fungal genus Tolypocladium.</title>
        <authorList>
            <person name="Quandt C.A."/>
            <person name="Patterson W."/>
            <person name="Spatafora J.W."/>
        </authorList>
    </citation>
    <scope>NUCLEOTIDE SEQUENCE [LARGE SCALE GENOMIC DNA]</scope>
    <source>
        <strain evidence="2 3">CBS 113982</strain>
    </source>
</reference>
<evidence type="ECO:0000259" key="1">
    <source>
        <dbReference type="Pfam" id="PF01636"/>
    </source>
</evidence>
<accession>A0A2K3QF15</accession>
<feature type="domain" description="Aminoglycoside phosphotransferase" evidence="1">
    <location>
        <begin position="97"/>
        <end position="184"/>
    </location>
</feature>
<organism evidence="2 3">
    <name type="scientific">Tolypocladium capitatum</name>
    <dbReference type="NCBI Taxonomy" id="45235"/>
    <lineage>
        <taxon>Eukaryota</taxon>
        <taxon>Fungi</taxon>
        <taxon>Dikarya</taxon>
        <taxon>Ascomycota</taxon>
        <taxon>Pezizomycotina</taxon>
        <taxon>Sordariomycetes</taxon>
        <taxon>Hypocreomycetidae</taxon>
        <taxon>Hypocreales</taxon>
        <taxon>Ophiocordycipitaceae</taxon>
        <taxon>Tolypocladium</taxon>
    </lineage>
</organism>
<protein>
    <recommendedName>
        <fullName evidence="1">Aminoglycoside phosphotransferase domain-containing protein</fullName>
    </recommendedName>
</protein>
<dbReference type="Pfam" id="PF01636">
    <property type="entry name" value="APH"/>
    <property type="match status" value="1"/>
</dbReference>
<dbReference type="STRING" id="45235.A0A2K3QF15"/>
<dbReference type="Gene3D" id="3.90.1200.10">
    <property type="match status" value="1"/>
</dbReference>
<evidence type="ECO:0000313" key="3">
    <source>
        <dbReference type="Proteomes" id="UP000236621"/>
    </source>
</evidence>
<proteinExistence type="predicted"/>
<dbReference type="OrthoDB" id="4913714at2759"/>
<dbReference type="InterPro" id="IPR011009">
    <property type="entry name" value="Kinase-like_dom_sf"/>
</dbReference>
<sequence>MENVLRLKLDVMWSRLDPPEKDRIASQLRLQIDTLRSLPTPGYFGCIGRRPFEESMFWTAPEDGVDDGTYSGPFDTELKLNDALVQKYLYNSGLHHKAQYYRRVLPLVLRDHGIVFSHGDLQRKNVILKENGEPVVIDWETAGWYPAYWEYALAMFACGSWEDDGHEYVPRILTEYPNEYAWFDMLRRELWS</sequence>
<name>A0A2K3QF15_9HYPO</name>
<dbReference type="InterPro" id="IPR051678">
    <property type="entry name" value="AGP_Transferase"/>
</dbReference>
<dbReference type="Proteomes" id="UP000236621">
    <property type="component" value="Unassembled WGS sequence"/>
</dbReference>
<dbReference type="InterPro" id="IPR002575">
    <property type="entry name" value="Aminoglycoside_PTrfase"/>
</dbReference>
<dbReference type="PANTHER" id="PTHR21310:SF48">
    <property type="entry name" value="AMINOGLYCOSIDE PHOSPHOTRANSFERASE DOMAIN-CONTAINING PROTEIN"/>
    <property type="match status" value="1"/>
</dbReference>